<dbReference type="InParanoid" id="A0A1X7UCK9"/>
<feature type="compositionally biased region" description="Low complexity" evidence="1">
    <location>
        <begin position="193"/>
        <end position="216"/>
    </location>
</feature>
<name>A0A1X7UCK9_AMPQE</name>
<protein>
    <recommendedName>
        <fullName evidence="2">G domain-containing protein</fullName>
    </recommendedName>
</protein>
<dbReference type="InterPro" id="IPR027417">
    <property type="entry name" value="P-loop_NTPase"/>
</dbReference>
<accession>A0A1X7UCK9</accession>
<dbReference type="InterPro" id="IPR006073">
    <property type="entry name" value="GTP-bd"/>
</dbReference>
<reference evidence="3" key="1">
    <citation type="submission" date="2017-05" db="UniProtKB">
        <authorList>
            <consortium name="EnsemblMetazoa"/>
        </authorList>
    </citation>
    <scope>IDENTIFICATION</scope>
</reference>
<organism evidence="3">
    <name type="scientific">Amphimedon queenslandica</name>
    <name type="common">Sponge</name>
    <dbReference type="NCBI Taxonomy" id="400682"/>
    <lineage>
        <taxon>Eukaryota</taxon>
        <taxon>Metazoa</taxon>
        <taxon>Porifera</taxon>
        <taxon>Demospongiae</taxon>
        <taxon>Heteroscleromorpha</taxon>
        <taxon>Haplosclerida</taxon>
        <taxon>Niphatidae</taxon>
        <taxon>Amphimedon</taxon>
    </lineage>
</organism>
<evidence type="ECO:0000256" key="1">
    <source>
        <dbReference type="SAM" id="MobiDB-lite"/>
    </source>
</evidence>
<dbReference type="PANTHER" id="PTHR37000:SF3">
    <property type="entry name" value="MUCIN-22"/>
    <property type="match status" value="1"/>
</dbReference>
<dbReference type="InterPro" id="IPR053330">
    <property type="entry name" value="Mucin-22-like"/>
</dbReference>
<dbReference type="Pfam" id="PF01926">
    <property type="entry name" value="MMR_HSR1"/>
    <property type="match status" value="1"/>
</dbReference>
<dbReference type="PANTHER" id="PTHR37000">
    <property type="entry name" value="MUCIN-22"/>
    <property type="match status" value="1"/>
</dbReference>
<dbReference type="EnsemblMetazoa" id="Aqu2.1.25230_001">
    <property type="protein sequence ID" value="Aqu2.1.25230_001"/>
    <property type="gene ID" value="Aqu2.1.25230"/>
</dbReference>
<dbReference type="Gene3D" id="3.40.50.300">
    <property type="entry name" value="P-loop containing nucleotide triphosphate hydrolases"/>
    <property type="match status" value="1"/>
</dbReference>
<feature type="region of interest" description="Disordered" evidence="1">
    <location>
        <begin position="190"/>
        <end position="265"/>
    </location>
</feature>
<evidence type="ECO:0000313" key="3">
    <source>
        <dbReference type="EnsemblMetazoa" id="Aqu2.1.25230_001"/>
    </source>
</evidence>
<evidence type="ECO:0000259" key="2">
    <source>
        <dbReference type="Pfam" id="PF01926"/>
    </source>
</evidence>
<dbReference type="AlphaFoldDB" id="A0A1X7UCK9"/>
<dbReference type="GO" id="GO:0005525">
    <property type="term" value="F:GTP binding"/>
    <property type="evidence" value="ECO:0007669"/>
    <property type="project" value="InterPro"/>
</dbReference>
<feature type="domain" description="G" evidence="2">
    <location>
        <begin position="36"/>
        <end position="127"/>
    </location>
</feature>
<sequence length="411" mass="46400">MAEGLGEDLSDSQRSEIVVNEELDREVQPRPENLTIFVIGRTGTGKSTLINSLLELKEENQAKVAHGMYPCQHKMLEKHEGFFCGVPTTFYDSRGLGDPGFDNAVFLKKFDKAVKEHGDRYLVFICQRFEDRLDDSVHRFGELMARKFRRNYEIWKKSILVLTKANKFTYSENNPGLQATAELVRPLPGCEITGNKTTGNETTGDETTGNGTTGDETTGDETTGDETTGDETTGNETTGDETTGDETTGNETIGDETTGDETNAKKTLEEIAKEEERLKMMINVKEWCVNFKSCLTNHGVPKEIIARMLVCPIGNRERTEIALFENWKEELMEICIEAEKDWDIYRQRTLKSSREAVLPIVGPPIRMAIGTLLAEKKIIEYEGKKAEDESLDFAAKEKKFSSFFKRILNRR</sequence>
<dbReference type="SUPFAM" id="SSF52540">
    <property type="entry name" value="P-loop containing nucleoside triphosphate hydrolases"/>
    <property type="match status" value="1"/>
</dbReference>
<feature type="compositionally biased region" description="Acidic residues" evidence="1">
    <location>
        <begin position="217"/>
        <end position="229"/>
    </location>
</feature>
<proteinExistence type="predicted"/>
<dbReference type="OrthoDB" id="8954335at2759"/>